<keyword evidence="6" id="KW-1185">Reference proteome</keyword>
<evidence type="ECO:0000313" key="5">
    <source>
        <dbReference type="EMBL" id="KAG6521513.1"/>
    </source>
</evidence>
<dbReference type="GO" id="GO:0019843">
    <property type="term" value="F:rRNA binding"/>
    <property type="evidence" value="ECO:0007669"/>
    <property type="project" value="InterPro"/>
</dbReference>
<proteinExistence type="predicted"/>
<evidence type="ECO:0000313" key="6">
    <source>
        <dbReference type="Proteomes" id="UP000734854"/>
    </source>
</evidence>
<evidence type="ECO:0000259" key="4">
    <source>
        <dbReference type="Pfam" id="PF00347"/>
    </source>
</evidence>
<dbReference type="GO" id="GO:0006749">
    <property type="term" value="P:glutathione metabolic process"/>
    <property type="evidence" value="ECO:0007669"/>
    <property type="project" value="TreeGrafter"/>
</dbReference>
<dbReference type="SUPFAM" id="SSF56053">
    <property type="entry name" value="Ribosomal protein L6"/>
    <property type="match status" value="1"/>
</dbReference>
<dbReference type="GO" id="GO:0006412">
    <property type="term" value="P:translation"/>
    <property type="evidence" value="ECO:0007669"/>
    <property type="project" value="InterPro"/>
</dbReference>
<feature type="transmembrane region" description="Helical" evidence="3">
    <location>
        <begin position="195"/>
        <end position="212"/>
    </location>
</feature>
<evidence type="ECO:0000256" key="3">
    <source>
        <dbReference type="SAM" id="Phobius"/>
    </source>
</evidence>
<dbReference type="Proteomes" id="UP000734854">
    <property type="component" value="Unassembled WGS sequence"/>
</dbReference>
<sequence>MPRFPKRPHPYPLSPSLLLSLPSLPSCGLLHLLGFLLLMLSGFSVDSSTAFSPEIVLIPLLFSLLVLAFGSSGLLLRRLHSWRLSSNAEGFSTRSFSSQRRIVRQPAKMKTILSSQTMDIPEGVTVKVNAKIVEVEGPRGKLTRDFKHLNLDFKLIEGGKKLKVDAWFGSRKTTAAIRTSLSHIDNLITGVTKPILFLVVLFLVPFVAAIKTSRLAPLGLRAMAAYSAAAASPSRLLLRQLFEKESSTYTYLLADLAHLDKPAVVTPFLEPSLLVDPVDKTVDRDTNLVKELGLKLIYAMNTHVHADHVTGTGLIKKKMPGVESVISKASTAQADHLVDHADKIYFGDLFLEVFWCSVDMADLKWQFFALPVTLAWLLHSVYCSSSSGAFAMIIRFQHFLLYKKAAAFLPHSLLRWLVAEITENRELSVGYS</sequence>
<dbReference type="GO" id="GO:0003735">
    <property type="term" value="F:structural constituent of ribosome"/>
    <property type="evidence" value="ECO:0007669"/>
    <property type="project" value="InterPro"/>
</dbReference>
<keyword evidence="3" id="KW-0472">Membrane</keyword>
<dbReference type="EMBL" id="JACMSC010000005">
    <property type="protein sequence ID" value="KAG6521513.1"/>
    <property type="molecule type" value="Genomic_DNA"/>
</dbReference>
<dbReference type="GO" id="GO:1990904">
    <property type="term" value="C:ribonucleoprotein complex"/>
    <property type="evidence" value="ECO:0007669"/>
    <property type="project" value="UniProtKB-KW"/>
</dbReference>
<keyword evidence="1" id="KW-0689">Ribosomal protein</keyword>
<dbReference type="Gene3D" id="3.60.15.10">
    <property type="entry name" value="Ribonuclease Z/Hydroxyacylglutathione hydrolase-like"/>
    <property type="match status" value="1"/>
</dbReference>
<keyword evidence="2" id="KW-0687">Ribonucleoprotein</keyword>
<accession>A0A8J5HGN4</accession>
<dbReference type="FunFam" id="3.90.930.12:FF:000004">
    <property type="entry name" value="60S ribosomal protein L9"/>
    <property type="match status" value="1"/>
</dbReference>
<reference evidence="5 6" key="1">
    <citation type="submission" date="2020-08" db="EMBL/GenBank/DDBJ databases">
        <title>Plant Genome Project.</title>
        <authorList>
            <person name="Zhang R.-G."/>
        </authorList>
    </citation>
    <scope>NUCLEOTIDE SEQUENCE [LARGE SCALE GENOMIC DNA]</scope>
    <source>
        <tissue evidence="5">Rhizome</tissue>
    </source>
</reference>
<feature type="transmembrane region" description="Helical" evidence="3">
    <location>
        <begin position="21"/>
        <end position="43"/>
    </location>
</feature>
<name>A0A8J5HGN4_ZINOF</name>
<protein>
    <recommendedName>
        <fullName evidence="4">Large ribosomal subunit protein uL6 alpha-beta domain-containing protein</fullName>
    </recommendedName>
</protein>
<organism evidence="5 6">
    <name type="scientific">Zingiber officinale</name>
    <name type="common">Ginger</name>
    <name type="synonym">Amomum zingiber</name>
    <dbReference type="NCBI Taxonomy" id="94328"/>
    <lineage>
        <taxon>Eukaryota</taxon>
        <taxon>Viridiplantae</taxon>
        <taxon>Streptophyta</taxon>
        <taxon>Embryophyta</taxon>
        <taxon>Tracheophyta</taxon>
        <taxon>Spermatophyta</taxon>
        <taxon>Magnoliopsida</taxon>
        <taxon>Liliopsida</taxon>
        <taxon>Zingiberales</taxon>
        <taxon>Zingiberaceae</taxon>
        <taxon>Zingiber</taxon>
    </lineage>
</organism>
<dbReference type="SUPFAM" id="SSF56281">
    <property type="entry name" value="Metallo-hydrolase/oxidoreductase"/>
    <property type="match status" value="1"/>
</dbReference>
<dbReference type="InterPro" id="IPR020040">
    <property type="entry name" value="Ribosomal_uL6_a/b-dom"/>
</dbReference>
<dbReference type="InterPro" id="IPR036789">
    <property type="entry name" value="Ribosomal_uL6-like_a/b-dom_sf"/>
</dbReference>
<gene>
    <name evidence="5" type="ORF">ZIOFF_018636</name>
</gene>
<evidence type="ECO:0000256" key="1">
    <source>
        <dbReference type="ARBA" id="ARBA00022980"/>
    </source>
</evidence>
<dbReference type="InterPro" id="IPR036866">
    <property type="entry name" value="RibonucZ/Hydroxyglut_hydro"/>
</dbReference>
<feature type="domain" description="Large ribosomal subunit protein uL6 alpha-beta" evidence="4">
    <location>
        <begin position="120"/>
        <end position="193"/>
    </location>
</feature>
<keyword evidence="3" id="KW-0812">Transmembrane</keyword>
<dbReference type="Gene3D" id="3.90.930.12">
    <property type="entry name" value="Ribosomal protein L6, alpha-beta domain"/>
    <property type="match status" value="1"/>
</dbReference>
<dbReference type="InterPro" id="IPR051682">
    <property type="entry name" value="Mito_Persulfide_Diox"/>
</dbReference>
<dbReference type="GO" id="GO:0005739">
    <property type="term" value="C:mitochondrion"/>
    <property type="evidence" value="ECO:0007669"/>
    <property type="project" value="TreeGrafter"/>
</dbReference>
<dbReference type="GO" id="GO:0070813">
    <property type="term" value="P:hydrogen sulfide metabolic process"/>
    <property type="evidence" value="ECO:0007669"/>
    <property type="project" value="TreeGrafter"/>
</dbReference>
<keyword evidence="3" id="KW-1133">Transmembrane helix</keyword>
<evidence type="ECO:0000256" key="2">
    <source>
        <dbReference type="ARBA" id="ARBA00023274"/>
    </source>
</evidence>
<feature type="transmembrane region" description="Helical" evidence="3">
    <location>
        <begin position="55"/>
        <end position="76"/>
    </location>
</feature>
<comment type="caution">
    <text evidence="5">The sequence shown here is derived from an EMBL/GenBank/DDBJ whole genome shotgun (WGS) entry which is preliminary data.</text>
</comment>
<dbReference type="GO" id="GO:0050313">
    <property type="term" value="F:sulfur dioxygenase activity"/>
    <property type="evidence" value="ECO:0007669"/>
    <property type="project" value="TreeGrafter"/>
</dbReference>
<dbReference type="GO" id="GO:0005840">
    <property type="term" value="C:ribosome"/>
    <property type="evidence" value="ECO:0007669"/>
    <property type="project" value="UniProtKB-KW"/>
</dbReference>
<dbReference type="PANTHER" id="PTHR43084">
    <property type="entry name" value="PERSULFIDE DIOXYGENASE ETHE1"/>
    <property type="match status" value="1"/>
</dbReference>
<dbReference type="PANTHER" id="PTHR43084:SF1">
    <property type="entry name" value="PERSULFIDE DIOXYGENASE ETHE1, MITOCHONDRIAL"/>
    <property type="match status" value="1"/>
</dbReference>
<dbReference type="AlphaFoldDB" id="A0A8J5HGN4"/>
<dbReference type="Pfam" id="PF00347">
    <property type="entry name" value="Ribosomal_L6"/>
    <property type="match status" value="1"/>
</dbReference>